<sequence length="39" mass="4592">MLFNFFIAIFLLHAFYAFLKEAKLYEQNIICVESTTTSN</sequence>
<evidence type="ECO:0000313" key="1">
    <source>
        <dbReference type="EMBL" id="SFZ98896.1"/>
    </source>
</evidence>
<gene>
    <name evidence="1" type="ORF">MNB_SV-5-1492</name>
</gene>
<name>A0A1W1EFU0_9ZZZZ</name>
<dbReference type="EMBL" id="FPKX01000066">
    <property type="protein sequence ID" value="SFZ98896.1"/>
    <property type="molecule type" value="Genomic_DNA"/>
</dbReference>
<proteinExistence type="predicted"/>
<protein>
    <submittedName>
        <fullName evidence="1">Uncharacterized protein</fullName>
    </submittedName>
</protein>
<organism evidence="1">
    <name type="scientific">hydrothermal vent metagenome</name>
    <dbReference type="NCBI Taxonomy" id="652676"/>
    <lineage>
        <taxon>unclassified sequences</taxon>
        <taxon>metagenomes</taxon>
        <taxon>ecological metagenomes</taxon>
    </lineage>
</organism>
<accession>A0A1W1EFU0</accession>
<reference evidence="1" key="1">
    <citation type="submission" date="2016-10" db="EMBL/GenBank/DDBJ databases">
        <authorList>
            <person name="de Groot N.N."/>
        </authorList>
    </citation>
    <scope>NUCLEOTIDE SEQUENCE</scope>
</reference>
<dbReference type="AlphaFoldDB" id="A0A1W1EFU0"/>